<dbReference type="CDD" id="cd16922">
    <property type="entry name" value="HATPase_EvgS-ArcB-TorS-like"/>
    <property type="match status" value="1"/>
</dbReference>
<sequence>MLLNKIKTVFQNNIAVAFFSIAAVLVLVVGIYTSVLISSFSSYLRESIEERLKATGREAASLISPEELAELVVPEDMEKPLFAEIRQRLIRYANKTNVLFVYFYRITDAGVMQPIVDNDETDEAYNLDSEPLEMEPMVLLAYEEGVTVTTPLGNYSAGFDGLLSAFTPMQDKDGNIIGIAGVDIPDTRLLRTRGQTIILSCLLLVSMAFLIAAGFLSFIIYKRKENAFSDRFKQQSLMTQLTQNFISSQDLGSLINDALRITGEFLKVTRILVGVAETDTAVSHAAYLWSTGEVVTAPSKEGLNDIINSFPREQPSGGIAPLIYCDDIRQDKRYAAMEMVGVKSFMMLPLYVDGKYWAVLSVEECFTLRRWTESDRQLIITMSSVIAGAVGRDRREQERDAALEQAENASKAKTSFLANMSHEIRTPMNAIIGMTSIAQSSSDLEKKDYCLSKIEEASNHLLGVINDILDMSKIEANKFDLSLDDFDFEKMIRKVVSVNNFRVEEKNQILSVHIDRDIPRSLHGDDQRLSQVITNLLSNAVKFTPESGSIHLETRLEKKEGDLCTLRISVTDSGIGISPEQQGRLFSSFEQADSSTSRKFGGTGLGLAISKRIVEMMGGTIWLESELGKGAAFIFTVQVELGPEKQESLLSPGINWKNIRVLAVDDDGDVRSYFAELAEQLGFACETAASGEDAINLINKNGPYDLYFVDWKMPGMNGVELSRWIKEHKPLTDTSSVLPVKSVVIMISATEWNVIETEAKQAGVDKFLPKPLFPSSLADCINQCLGSNTTASSSKKKDDEPDDFSGRHILLAEDVEINQEILIALLEPTSIMIDCAGNGAEALRIFKDQPDKYDIIFMDVQMPEMDGYEATRGIRSSGIPKAKEIPIIAMTANVFREDIEKCLAAGMNDHLGKPLDFDDVLSKLRQYLPKR</sequence>
<evidence type="ECO:0000259" key="10">
    <source>
        <dbReference type="PROSITE" id="PS50110"/>
    </source>
</evidence>
<dbReference type="InterPro" id="IPR004358">
    <property type="entry name" value="Sig_transdc_His_kin-like_C"/>
</dbReference>
<dbReference type="Proteomes" id="UP000009223">
    <property type="component" value="Chromosome"/>
</dbReference>
<dbReference type="AlphaFoldDB" id="F5YH52"/>
<dbReference type="InterPro" id="IPR003018">
    <property type="entry name" value="GAF"/>
</dbReference>
<dbReference type="InterPro" id="IPR036890">
    <property type="entry name" value="HATPase_C_sf"/>
</dbReference>
<dbReference type="SUPFAM" id="SSF52172">
    <property type="entry name" value="CheY-like"/>
    <property type="match status" value="2"/>
</dbReference>
<dbReference type="PROSITE" id="PS50110">
    <property type="entry name" value="RESPONSE_REGULATORY"/>
    <property type="match status" value="2"/>
</dbReference>
<evidence type="ECO:0000256" key="8">
    <source>
        <dbReference type="SAM" id="Phobius"/>
    </source>
</evidence>
<dbReference type="EMBL" id="CP001843">
    <property type="protein sequence ID" value="AEF86251.1"/>
    <property type="molecule type" value="Genomic_DNA"/>
</dbReference>
<dbReference type="CDD" id="cd00082">
    <property type="entry name" value="HisKA"/>
    <property type="match status" value="1"/>
</dbReference>
<dbReference type="SUPFAM" id="SSF47384">
    <property type="entry name" value="Homodimeric domain of signal transducing histidine kinase"/>
    <property type="match status" value="1"/>
</dbReference>
<keyword evidence="8" id="KW-0472">Membrane</keyword>
<reference evidence="11 12" key="2">
    <citation type="journal article" date="2011" name="ISME J.">
        <title>RNA-seq reveals cooperative metabolic interactions between two termite-gut spirochete species in co-culture.</title>
        <authorList>
            <person name="Rosenthal A.Z."/>
            <person name="Matson E.G."/>
            <person name="Eldar A."/>
            <person name="Leadbetter J.R."/>
        </authorList>
    </citation>
    <scope>NUCLEOTIDE SEQUENCE [LARGE SCALE GENOMIC DNA]</scope>
    <source>
        <strain evidence="12">ATCC BAA-887 / DSM 12427 / ZAS-2</strain>
    </source>
</reference>
<dbReference type="Pfam" id="PF02518">
    <property type="entry name" value="HATPase_c"/>
    <property type="match status" value="1"/>
</dbReference>
<evidence type="ECO:0000259" key="9">
    <source>
        <dbReference type="PROSITE" id="PS50109"/>
    </source>
</evidence>
<dbReference type="KEGG" id="tpi:TREPR_2451"/>
<dbReference type="PANTHER" id="PTHR45339">
    <property type="entry name" value="HYBRID SIGNAL TRANSDUCTION HISTIDINE KINASE J"/>
    <property type="match status" value="1"/>
</dbReference>
<dbReference type="InterPro" id="IPR011006">
    <property type="entry name" value="CheY-like_superfamily"/>
</dbReference>
<keyword evidence="6" id="KW-0902">Two-component regulatory system</keyword>
<dbReference type="SMART" id="SM00387">
    <property type="entry name" value="HATPase_c"/>
    <property type="match status" value="1"/>
</dbReference>
<dbReference type="EC" id="2.7.13.3" evidence="2"/>
<evidence type="ECO:0000256" key="3">
    <source>
        <dbReference type="ARBA" id="ARBA00022553"/>
    </source>
</evidence>
<dbReference type="STRING" id="545694.TREPR_2451"/>
<dbReference type="eggNOG" id="COG2205">
    <property type="taxonomic scope" value="Bacteria"/>
</dbReference>
<dbReference type="RefSeq" id="WP_015707757.1">
    <property type="nucleotide sequence ID" value="NC_015578.1"/>
</dbReference>
<evidence type="ECO:0000256" key="5">
    <source>
        <dbReference type="ARBA" id="ARBA00022777"/>
    </source>
</evidence>
<keyword evidence="8" id="KW-1133">Transmembrane helix</keyword>
<dbReference type="Gene3D" id="3.40.50.2300">
    <property type="match status" value="2"/>
</dbReference>
<comment type="catalytic activity">
    <reaction evidence="1">
        <text>ATP + protein L-histidine = ADP + protein N-phospho-L-histidine.</text>
        <dbReference type="EC" id="2.7.13.3"/>
    </reaction>
</comment>
<feature type="domain" description="Response regulatory" evidence="10">
    <location>
        <begin position="660"/>
        <end position="785"/>
    </location>
</feature>
<reference evidence="12" key="1">
    <citation type="submission" date="2009-12" db="EMBL/GenBank/DDBJ databases">
        <title>Complete sequence of Treponema primitia strain ZAS-2.</title>
        <authorList>
            <person name="Tetu S.G."/>
            <person name="Matson E."/>
            <person name="Ren Q."/>
            <person name="Seshadri R."/>
            <person name="Elbourne L."/>
            <person name="Hassan K.A."/>
            <person name="Durkin A."/>
            <person name="Radune D."/>
            <person name="Mohamoud Y."/>
            <person name="Shay R."/>
            <person name="Jin S."/>
            <person name="Zhang X."/>
            <person name="Lucey K."/>
            <person name="Ballor N.R."/>
            <person name="Ottesen E."/>
            <person name="Rosenthal R."/>
            <person name="Allen A."/>
            <person name="Leadbetter J.R."/>
            <person name="Paulsen I.T."/>
        </authorList>
    </citation>
    <scope>NUCLEOTIDE SEQUENCE [LARGE SCALE GENOMIC DNA]</scope>
    <source>
        <strain evidence="12">ATCC BAA-887 / DSM 12427 / ZAS-2</strain>
    </source>
</reference>
<feature type="domain" description="Histidine kinase" evidence="9">
    <location>
        <begin position="419"/>
        <end position="641"/>
    </location>
</feature>
<dbReference type="PANTHER" id="PTHR45339:SF1">
    <property type="entry name" value="HYBRID SIGNAL TRANSDUCTION HISTIDINE KINASE J"/>
    <property type="match status" value="1"/>
</dbReference>
<dbReference type="Gene3D" id="3.30.565.10">
    <property type="entry name" value="Histidine kinase-like ATPase, C-terminal domain"/>
    <property type="match status" value="1"/>
</dbReference>
<keyword evidence="8" id="KW-0812">Transmembrane</keyword>
<dbReference type="FunFam" id="3.30.565.10:FF:000010">
    <property type="entry name" value="Sensor histidine kinase RcsC"/>
    <property type="match status" value="1"/>
</dbReference>
<accession>F5YH52</accession>
<dbReference type="CDD" id="cd17546">
    <property type="entry name" value="REC_hyHK_CKI1_RcsC-like"/>
    <property type="match status" value="2"/>
</dbReference>
<protein>
    <recommendedName>
        <fullName evidence="2">histidine kinase</fullName>
        <ecNumber evidence="2">2.7.13.3</ecNumber>
    </recommendedName>
</protein>
<organism evidence="11 12">
    <name type="scientific">Treponema primitia (strain ATCC BAA-887 / DSM 12427 / ZAS-2)</name>
    <dbReference type="NCBI Taxonomy" id="545694"/>
    <lineage>
        <taxon>Bacteria</taxon>
        <taxon>Pseudomonadati</taxon>
        <taxon>Spirochaetota</taxon>
        <taxon>Spirochaetia</taxon>
        <taxon>Spirochaetales</taxon>
        <taxon>Treponemataceae</taxon>
        <taxon>Treponema</taxon>
    </lineage>
</organism>
<evidence type="ECO:0000256" key="4">
    <source>
        <dbReference type="ARBA" id="ARBA00022679"/>
    </source>
</evidence>
<keyword evidence="4" id="KW-0808">Transferase</keyword>
<dbReference type="InterPro" id="IPR003594">
    <property type="entry name" value="HATPase_dom"/>
</dbReference>
<keyword evidence="5 11" id="KW-0418">Kinase</keyword>
<dbReference type="InterPro" id="IPR003661">
    <property type="entry name" value="HisK_dim/P_dom"/>
</dbReference>
<evidence type="ECO:0000256" key="2">
    <source>
        <dbReference type="ARBA" id="ARBA00012438"/>
    </source>
</evidence>
<dbReference type="SUPFAM" id="SSF55874">
    <property type="entry name" value="ATPase domain of HSP90 chaperone/DNA topoisomerase II/histidine kinase"/>
    <property type="match status" value="1"/>
</dbReference>
<dbReference type="SUPFAM" id="SSF55781">
    <property type="entry name" value="GAF domain-like"/>
    <property type="match status" value="1"/>
</dbReference>
<evidence type="ECO:0000313" key="12">
    <source>
        <dbReference type="Proteomes" id="UP000009223"/>
    </source>
</evidence>
<feature type="domain" description="Response regulatory" evidence="10">
    <location>
        <begin position="808"/>
        <end position="928"/>
    </location>
</feature>
<dbReference type="Gene3D" id="3.30.450.40">
    <property type="match status" value="1"/>
</dbReference>
<dbReference type="InterPro" id="IPR036097">
    <property type="entry name" value="HisK_dim/P_sf"/>
</dbReference>
<dbReference type="OrthoDB" id="9815750at2"/>
<dbReference type="PROSITE" id="PS50109">
    <property type="entry name" value="HIS_KIN"/>
    <property type="match status" value="1"/>
</dbReference>
<dbReference type="eggNOG" id="COG0642">
    <property type="taxonomic scope" value="Bacteria"/>
</dbReference>
<keyword evidence="3 7" id="KW-0597">Phosphoprotein</keyword>
<dbReference type="PRINTS" id="PR00344">
    <property type="entry name" value="BCTRLSENSOR"/>
</dbReference>
<dbReference type="SMART" id="SM00448">
    <property type="entry name" value="REC"/>
    <property type="match status" value="2"/>
</dbReference>
<feature type="transmembrane region" description="Helical" evidence="8">
    <location>
        <begin position="197"/>
        <end position="221"/>
    </location>
</feature>
<dbReference type="GO" id="GO:0000155">
    <property type="term" value="F:phosphorelay sensor kinase activity"/>
    <property type="evidence" value="ECO:0007669"/>
    <property type="project" value="InterPro"/>
</dbReference>
<proteinExistence type="predicted"/>
<evidence type="ECO:0000313" key="11">
    <source>
        <dbReference type="EMBL" id="AEF86251.1"/>
    </source>
</evidence>
<dbReference type="InterPro" id="IPR005467">
    <property type="entry name" value="His_kinase_dom"/>
</dbReference>
<name>F5YH52_TREPZ</name>
<dbReference type="InterPro" id="IPR029016">
    <property type="entry name" value="GAF-like_dom_sf"/>
</dbReference>
<feature type="modified residue" description="4-aspartylphosphate" evidence="7">
    <location>
        <position position="859"/>
    </location>
</feature>
<gene>
    <name evidence="11" type="ordered locus">TREPR_2451</name>
</gene>
<evidence type="ECO:0000256" key="6">
    <source>
        <dbReference type="ARBA" id="ARBA00023012"/>
    </source>
</evidence>
<dbReference type="Pfam" id="PF01590">
    <property type="entry name" value="GAF"/>
    <property type="match status" value="1"/>
</dbReference>
<dbReference type="Pfam" id="PF00512">
    <property type="entry name" value="HisKA"/>
    <property type="match status" value="1"/>
</dbReference>
<evidence type="ECO:0000256" key="1">
    <source>
        <dbReference type="ARBA" id="ARBA00000085"/>
    </source>
</evidence>
<feature type="transmembrane region" description="Helical" evidence="8">
    <location>
        <begin position="14"/>
        <end position="37"/>
    </location>
</feature>
<dbReference type="SMART" id="SM00388">
    <property type="entry name" value="HisKA"/>
    <property type="match status" value="1"/>
</dbReference>
<dbReference type="InterPro" id="IPR001789">
    <property type="entry name" value="Sig_transdc_resp-reg_receiver"/>
</dbReference>
<feature type="modified residue" description="4-aspartylphosphate" evidence="7">
    <location>
        <position position="710"/>
    </location>
</feature>
<dbReference type="HOGENOM" id="CLU_000445_114_64_12"/>
<dbReference type="Pfam" id="PF00072">
    <property type="entry name" value="Response_reg"/>
    <property type="match status" value="2"/>
</dbReference>
<evidence type="ECO:0000256" key="7">
    <source>
        <dbReference type="PROSITE-ProRule" id="PRU00169"/>
    </source>
</evidence>
<keyword evidence="12" id="KW-1185">Reference proteome</keyword>
<dbReference type="Gene3D" id="1.10.287.130">
    <property type="match status" value="1"/>
</dbReference>